<dbReference type="OrthoDB" id="7409377at2"/>
<dbReference type="Pfam" id="PF11390">
    <property type="entry name" value="FdsD"/>
    <property type="match status" value="1"/>
</dbReference>
<accession>A0A7Z1AUK8</accession>
<dbReference type="Proteomes" id="UP000185696">
    <property type="component" value="Unassembled WGS sequence"/>
</dbReference>
<comment type="caution">
    <text evidence="1">The sequence shown here is derived from an EMBL/GenBank/DDBJ whole genome shotgun (WGS) entry which is preliminary data.</text>
</comment>
<reference evidence="1 2" key="1">
    <citation type="submission" date="2016-12" db="EMBL/GenBank/DDBJ databases">
        <title>The draft genome sequence of Actinophytocola xinjiangensis.</title>
        <authorList>
            <person name="Wang W."/>
            <person name="Yuan L."/>
        </authorList>
    </citation>
    <scope>NUCLEOTIDE SEQUENCE [LARGE SCALE GENOMIC DNA]</scope>
    <source>
        <strain evidence="1 2">CGMCC 4.4663</strain>
    </source>
</reference>
<evidence type="ECO:0000313" key="1">
    <source>
        <dbReference type="EMBL" id="OLF05717.1"/>
    </source>
</evidence>
<name>A0A7Z1AUK8_9PSEU</name>
<protein>
    <submittedName>
        <fullName evidence="1">Formate dehydrogenase</fullName>
    </submittedName>
</protein>
<dbReference type="AlphaFoldDB" id="A0A7Z1AUK8"/>
<dbReference type="InterPro" id="IPR021074">
    <property type="entry name" value="Formate_DH_dsu"/>
</dbReference>
<keyword evidence="2" id="KW-1185">Reference proteome</keyword>
<gene>
    <name evidence="1" type="ORF">BLA60_34975</name>
</gene>
<organism evidence="1 2">
    <name type="scientific">Actinophytocola xinjiangensis</name>
    <dbReference type="NCBI Taxonomy" id="485602"/>
    <lineage>
        <taxon>Bacteria</taxon>
        <taxon>Bacillati</taxon>
        <taxon>Actinomycetota</taxon>
        <taxon>Actinomycetes</taxon>
        <taxon>Pseudonocardiales</taxon>
        <taxon>Pseudonocardiaceae</taxon>
    </lineage>
</organism>
<dbReference type="EMBL" id="MSIF01000026">
    <property type="protein sequence ID" value="OLF05717.1"/>
    <property type="molecule type" value="Genomic_DNA"/>
</dbReference>
<dbReference type="RefSeq" id="WP_075137348.1">
    <property type="nucleotide sequence ID" value="NZ_MSIF01000026.1"/>
</dbReference>
<evidence type="ECO:0000313" key="2">
    <source>
        <dbReference type="Proteomes" id="UP000185696"/>
    </source>
</evidence>
<sequence length="73" mass="7778">MTATVPATVRLANEIAVQFHHRDPDAAAAEIATHLRSFWEPRMLTALYAHVDAGGDGLDDLAVAAARRLRAGG</sequence>
<proteinExistence type="predicted"/>